<evidence type="ECO:0000256" key="1">
    <source>
        <dbReference type="SAM" id="MobiDB-lite"/>
    </source>
</evidence>
<dbReference type="OrthoDB" id="5368821at2759"/>
<reference evidence="3" key="1">
    <citation type="journal article" date="2021" name="Nat. Commun.">
        <title>Genetic determinants of endophytism in the Arabidopsis root mycobiome.</title>
        <authorList>
            <person name="Mesny F."/>
            <person name="Miyauchi S."/>
            <person name="Thiergart T."/>
            <person name="Pickel B."/>
            <person name="Atanasova L."/>
            <person name="Karlsson M."/>
            <person name="Huettel B."/>
            <person name="Barry K.W."/>
            <person name="Haridas S."/>
            <person name="Chen C."/>
            <person name="Bauer D."/>
            <person name="Andreopoulos W."/>
            <person name="Pangilinan J."/>
            <person name="LaButti K."/>
            <person name="Riley R."/>
            <person name="Lipzen A."/>
            <person name="Clum A."/>
            <person name="Drula E."/>
            <person name="Henrissat B."/>
            <person name="Kohler A."/>
            <person name="Grigoriev I.V."/>
            <person name="Martin F.M."/>
            <person name="Hacquard S."/>
        </authorList>
    </citation>
    <scope>NUCLEOTIDE SEQUENCE</scope>
    <source>
        <strain evidence="3">MPI-CAGE-CH-0235</strain>
    </source>
</reference>
<dbReference type="Proteomes" id="UP000813444">
    <property type="component" value="Unassembled WGS sequence"/>
</dbReference>
<name>A0A8K0SZK6_9HYPO</name>
<evidence type="ECO:0000313" key="3">
    <source>
        <dbReference type="EMBL" id="KAH7325739.1"/>
    </source>
</evidence>
<dbReference type="InterPro" id="IPR055781">
    <property type="entry name" value="DUF7357"/>
</dbReference>
<feature type="compositionally biased region" description="Polar residues" evidence="1">
    <location>
        <begin position="1034"/>
        <end position="1064"/>
    </location>
</feature>
<feature type="compositionally biased region" description="Basic and acidic residues" evidence="1">
    <location>
        <begin position="670"/>
        <end position="679"/>
    </location>
</feature>
<feature type="compositionally biased region" description="Acidic residues" evidence="1">
    <location>
        <begin position="149"/>
        <end position="163"/>
    </location>
</feature>
<comment type="caution">
    <text evidence="3">The sequence shown here is derived from an EMBL/GenBank/DDBJ whole genome shotgun (WGS) entry which is preliminary data.</text>
</comment>
<feature type="compositionally biased region" description="Acidic residues" evidence="1">
    <location>
        <begin position="493"/>
        <end position="505"/>
    </location>
</feature>
<feature type="region of interest" description="Disordered" evidence="1">
    <location>
        <begin position="366"/>
        <end position="711"/>
    </location>
</feature>
<dbReference type="EMBL" id="JAGPNK010000002">
    <property type="protein sequence ID" value="KAH7325739.1"/>
    <property type="molecule type" value="Genomic_DNA"/>
</dbReference>
<feature type="compositionally biased region" description="Polar residues" evidence="1">
    <location>
        <begin position="1303"/>
        <end position="1318"/>
    </location>
</feature>
<feature type="region of interest" description="Disordered" evidence="1">
    <location>
        <begin position="955"/>
        <end position="1003"/>
    </location>
</feature>
<evidence type="ECO:0000259" key="2">
    <source>
        <dbReference type="Pfam" id="PF24054"/>
    </source>
</evidence>
<sequence>MSAQDIRLRLVIRRHAVPEVKLVWPCTATDDLTISGLLSQVNEVVPLESGEWGLEDYAVELSDGHGSTFECLHFQQIKRIFKHDDQVIIRALLSGDLKRRRLSGRHQISADGKHLVDGLAFGRPWLKAPRDRPPMVLPPRKRPRLEYDSNTDDADEQDDEDGEEPHTQLLLEGPRPLQGLEAGSVGVGADFYDADQDDDFSPDEALDDVSEQDADELGHVDEDLEEEVELLKQDNGLVDEEHASEPPNPSDDALADPISSIKAGLGRGTMDISFLDSLTALRAAFPLTPVTTIEAELLRQHKNIERAYEVLAEANDPALTIEETIEDALSGWPPHASSPALENASLADLLPGSKPAASRPLIQEVEETIPEPEHPLVTIVSDAEAADEDGSSSSSSSESDDDGSSDDSDKSEENKGGKAKVARKVLATGSEKADAASSDDSSSDDSSSDDSSSDDSSSEDSSSDDDSSKDSDSSDDGGGASVNKGGKRSKDSDSEDSDSSDSDSAPEERSSKPVSSASKKRPLIQIVDSQEIPKDKSSTNPPQEDVQPRTGLGRTQKRNARRRAQKQARKEKESQNSSVDVAAEDQELLARKQALLSAMAEDNHEEEVDTSGRAEAPAVEEQVQTTPAITDAAEKSAEATTDSPKRQPRRLDLSAGRRILFGALGLRNPKTKDDEDKLRNSMMKGVRPLQNARLAEEAAQKEKAARQDAVDEDPDAWRAKIIYRAVECCHEGIVLSEPPFPFVQRWDPQQKYGSMRKRKRRSQAFDQDDSYYDNSYYDDSWYDASQMHEEEPEAQQSSKRPRTKRSAASQANDIDVELNYDDVPAKPLAGDSQYTEPDDLPALPDDVTALPLLQAGGVRTGMVITWKQLLMSKATNWQPQVASMTGLVLSDSTPDDLHVVLAKRDRENDEKLYDEVTGQRIYEKFEAPDLDEDEADDDGHRHLAWNEMMEPRILQREPSPEPPAEPPAGNPAVEGQDPDSHEATEHAMETKEVQTGASNAEGHDSEESIFMQDGQAIHRYDLPPSGDDPVLSVSVESWGNRQAATDNRANSPTRQLQETSQQAAANRRLQSAELGEPGATVEQASEPADVDMSDMQTNSMLLELESTGDQEQVDGCDASSGEEEKEQEKSEVPVSQLSIPSGRQPPSGVEMGDSLDHGDGSIIPETLLDAGDDLPRPDVEENGGVSSRSSSSSPFPSIEEIFHTATTSRKIDAAKSAARVPKLEFNSDPAYDEAMRRLDEGEEPDSSPSTRLSARRLFPNSTQPAPFLGSLEEPGEQNQTPPQTKKRAKPKRTSPFKVPEGSQVVTLLSSPPSGQVTEHNADEDVDEMHLEKAKLPQGPGWVKKHIDSKNGAGGKLKKKKSMPFSATAGQTKQGKMRRKRSII</sequence>
<feature type="compositionally biased region" description="Basic residues" evidence="1">
    <location>
        <begin position="1284"/>
        <end position="1294"/>
    </location>
</feature>
<accession>A0A8K0SZK6</accession>
<feature type="region of interest" description="Disordered" evidence="1">
    <location>
        <begin position="786"/>
        <end position="838"/>
    </location>
</feature>
<feature type="domain" description="DUF7357" evidence="2">
    <location>
        <begin position="6"/>
        <end position="140"/>
    </location>
</feature>
<proteinExistence type="predicted"/>
<feature type="compositionally biased region" description="Basic and acidic residues" evidence="1">
    <location>
        <begin position="978"/>
        <end position="992"/>
    </location>
</feature>
<dbReference type="Pfam" id="PF24054">
    <property type="entry name" value="DUF7357"/>
    <property type="match status" value="1"/>
</dbReference>
<feature type="compositionally biased region" description="Basic residues" evidence="1">
    <location>
        <begin position="1374"/>
        <end position="1383"/>
    </location>
</feature>
<feature type="region of interest" description="Disordered" evidence="1">
    <location>
        <begin position="128"/>
        <end position="182"/>
    </location>
</feature>
<feature type="region of interest" description="Disordered" evidence="1">
    <location>
        <begin position="1334"/>
        <end position="1383"/>
    </location>
</feature>
<keyword evidence="4" id="KW-1185">Reference proteome</keyword>
<gene>
    <name evidence="3" type="ORF">B0I35DRAFT_508080</name>
</gene>
<protein>
    <recommendedName>
        <fullName evidence="2">DUF7357 domain-containing protein</fullName>
    </recommendedName>
</protein>
<feature type="region of interest" description="Disordered" evidence="1">
    <location>
        <begin position="751"/>
        <end position="771"/>
    </location>
</feature>
<feature type="compositionally biased region" description="Low complexity" evidence="1">
    <location>
        <begin position="1186"/>
        <end position="1199"/>
    </location>
</feature>
<feature type="compositionally biased region" description="Acidic residues" evidence="1">
    <location>
        <begin position="441"/>
        <end position="465"/>
    </location>
</feature>
<feature type="compositionally biased region" description="Basic and acidic residues" evidence="1">
    <location>
        <begin position="407"/>
        <end position="416"/>
    </location>
</feature>
<feature type="compositionally biased region" description="Acidic residues" evidence="1">
    <location>
        <begin position="1106"/>
        <end position="1125"/>
    </location>
</feature>
<feature type="compositionally biased region" description="Pro residues" evidence="1">
    <location>
        <begin position="960"/>
        <end position="969"/>
    </location>
</feature>
<feature type="compositionally biased region" description="Basic residues" evidence="1">
    <location>
        <begin position="555"/>
        <end position="567"/>
    </location>
</feature>
<feature type="compositionally biased region" description="Basic and acidic residues" evidence="1">
    <location>
        <begin position="632"/>
        <end position="652"/>
    </location>
</feature>
<feature type="compositionally biased region" description="Basic and acidic residues" evidence="1">
    <location>
        <begin position="694"/>
        <end position="709"/>
    </location>
</feature>
<evidence type="ECO:0000313" key="4">
    <source>
        <dbReference type="Proteomes" id="UP000813444"/>
    </source>
</evidence>
<feature type="region of interest" description="Disordered" evidence="1">
    <location>
        <begin position="1018"/>
        <end position="1321"/>
    </location>
</feature>
<organism evidence="3 4">
    <name type="scientific">Stachybotrys elegans</name>
    <dbReference type="NCBI Taxonomy" id="80388"/>
    <lineage>
        <taxon>Eukaryota</taxon>
        <taxon>Fungi</taxon>
        <taxon>Dikarya</taxon>
        <taxon>Ascomycota</taxon>
        <taxon>Pezizomycotina</taxon>
        <taxon>Sordariomycetes</taxon>
        <taxon>Hypocreomycetidae</taxon>
        <taxon>Hypocreales</taxon>
        <taxon>Stachybotryaceae</taxon>
        <taxon>Stachybotrys</taxon>
    </lineage>
</organism>